<dbReference type="EMBL" id="OZ037945">
    <property type="protein sequence ID" value="CAL1702323.1"/>
    <property type="molecule type" value="Genomic_DNA"/>
</dbReference>
<evidence type="ECO:0000256" key="2">
    <source>
        <dbReference type="ARBA" id="ARBA00022598"/>
    </source>
</evidence>
<dbReference type="PANTHER" id="PTHR22594">
    <property type="entry name" value="ASPARTYL/LYSYL-TRNA SYNTHETASE"/>
    <property type="match status" value="1"/>
</dbReference>
<feature type="domain" description="Aminoacyl-transfer RNA synthetases class-II family profile" evidence="7">
    <location>
        <begin position="211"/>
        <end position="675"/>
    </location>
</feature>
<dbReference type="Gene3D" id="2.40.50.140">
    <property type="entry name" value="Nucleic acid-binding proteins"/>
    <property type="match status" value="1"/>
</dbReference>
<dbReference type="NCBIfam" id="NF001750">
    <property type="entry name" value="PRK00476.1"/>
    <property type="match status" value="1"/>
</dbReference>
<comment type="similarity">
    <text evidence="1">Belongs to the class-II aminoacyl-tRNA synthetase family. Type 1 subfamily.</text>
</comment>
<dbReference type="InterPro" id="IPR004524">
    <property type="entry name" value="Asp-tRNA-ligase_1"/>
</dbReference>
<dbReference type="Pfam" id="PF00152">
    <property type="entry name" value="tRNA-synt_2"/>
    <property type="match status" value="2"/>
</dbReference>
<evidence type="ECO:0000256" key="3">
    <source>
        <dbReference type="ARBA" id="ARBA00022741"/>
    </source>
</evidence>
<dbReference type="InterPro" id="IPR045864">
    <property type="entry name" value="aa-tRNA-synth_II/BPL/LPL"/>
</dbReference>
<keyword evidence="6" id="KW-0030">Aminoacyl-tRNA synthetase</keyword>
<dbReference type="CDD" id="cd04317">
    <property type="entry name" value="EcAspRS_like_N"/>
    <property type="match status" value="1"/>
</dbReference>
<evidence type="ECO:0000256" key="4">
    <source>
        <dbReference type="ARBA" id="ARBA00022840"/>
    </source>
</evidence>
<reference evidence="9" key="1">
    <citation type="submission" date="2024-04" db="EMBL/GenBank/DDBJ databases">
        <authorList>
            <person name="Shaw F."/>
            <person name="Minotto A."/>
        </authorList>
    </citation>
    <scope>NUCLEOTIDE SEQUENCE [LARGE SCALE GENOMIC DNA]</scope>
</reference>
<evidence type="ECO:0000256" key="6">
    <source>
        <dbReference type="ARBA" id="ARBA00023146"/>
    </source>
</evidence>
<dbReference type="NCBIfam" id="TIGR00459">
    <property type="entry name" value="aspS_bact"/>
    <property type="match status" value="1"/>
</dbReference>
<dbReference type="InterPro" id="IPR004115">
    <property type="entry name" value="GAD-like_sf"/>
</dbReference>
<dbReference type="Proteomes" id="UP001497453">
    <property type="component" value="Chromosome 2"/>
</dbReference>
<dbReference type="InterPro" id="IPR012340">
    <property type="entry name" value="NA-bd_OB-fold"/>
</dbReference>
<keyword evidence="4" id="KW-0067">ATP-binding</keyword>
<evidence type="ECO:0000256" key="5">
    <source>
        <dbReference type="ARBA" id="ARBA00022917"/>
    </source>
</evidence>
<dbReference type="Pfam" id="PF01336">
    <property type="entry name" value="tRNA_anti-codon"/>
    <property type="match status" value="1"/>
</dbReference>
<dbReference type="Gene3D" id="3.30.930.10">
    <property type="entry name" value="Bira Bifunctional Protein, Domain 2"/>
    <property type="match status" value="1"/>
</dbReference>
<dbReference type="PANTHER" id="PTHR22594:SF5">
    <property type="entry name" value="ASPARTATE--TRNA LIGASE, MITOCHONDRIAL"/>
    <property type="match status" value="1"/>
</dbReference>
<name>A0ABP1D5S4_9APHY</name>
<dbReference type="SUPFAM" id="SSF50249">
    <property type="entry name" value="Nucleic acid-binding proteins"/>
    <property type="match status" value="1"/>
</dbReference>
<evidence type="ECO:0000259" key="7">
    <source>
        <dbReference type="PROSITE" id="PS50862"/>
    </source>
</evidence>
<dbReference type="SUPFAM" id="SSF55681">
    <property type="entry name" value="Class II aaRS and biotin synthetases"/>
    <property type="match status" value="1"/>
</dbReference>
<keyword evidence="2" id="KW-0436">Ligase</keyword>
<evidence type="ECO:0000313" key="9">
    <source>
        <dbReference type="Proteomes" id="UP001497453"/>
    </source>
</evidence>
<evidence type="ECO:0000256" key="1">
    <source>
        <dbReference type="ARBA" id="ARBA00006303"/>
    </source>
</evidence>
<sequence length="707" mass="79051">MHGLTRSARVLSLLRRLPFRQLSRLQTRSFAHNAILRLHSEHGPSVKVVPNTLCTNAREHAASFPKRTHHCGALTLQDAGSKVVLAGWLLAERKAAKTMSFFPLRDSYGSTQLVVNMNHSNGILASMSQVPTESTVLVEGIVHARPEHQRRPIPSGDIEVEVTKFRLLNAADSPLPFMSSHAGKLPSEEQRLRYRYLDLRRPELSSNLRKRSEVAHIVRHVLHEEGFTEVETPLLFKSTPEGAREFLVPTRLASTSSRLPDTETTDLESHPEPLFYALPQSPQQAKQLLIASGAVDKYYQLARCFRDEDGRKDRQPEFTQIDLEMAFVSWGEDIPSLTTGTADNWRIGGGEVRDIIERLVRAVWSKVEGFELPERFKVMTYAEAMSRFGSDKPDTRFGLEIKNVTSHLPEPLRSSLIEHGEILEALIVDKAEHHIFGRAAKKIKGMEVEKRLDRIDIKDANLESWLEASKAIHTLSEVTPLSTTELNAALGVISGSTVWLAKRPRIAEGGSTPLGQLRLALSEEAQCSGQLTLSPKPHFLWITEFPLFTRADEDKEFLAHGRWSSSHHPFTAPMRQDIEKLYEGRISEVRGQHYDLVLNGVEIGGGSVRVHDASMQEYIFSNVLQLSESETASFSHLIHALRCGAPPHGGIALGFDRLMAILCKTETIRDVIAFPKTGTGKDLLFQSPAPADPAVLEQYNVRPRNGR</sequence>
<dbReference type="InterPro" id="IPR006195">
    <property type="entry name" value="aa-tRNA-synth_II"/>
</dbReference>
<dbReference type="InterPro" id="IPR004364">
    <property type="entry name" value="Aa-tRNA-synt_II"/>
</dbReference>
<gene>
    <name evidence="8" type="ORF">GFSPODELE1_LOCUS3993</name>
</gene>
<accession>A0ABP1D5S4</accession>
<dbReference type="Gene3D" id="3.30.1360.30">
    <property type="entry name" value="GAD-like domain"/>
    <property type="match status" value="1"/>
</dbReference>
<dbReference type="InterPro" id="IPR004365">
    <property type="entry name" value="NA-bd_OB_tRNA"/>
</dbReference>
<dbReference type="PRINTS" id="PR01042">
    <property type="entry name" value="TRNASYNTHASP"/>
</dbReference>
<keyword evidence="3" id="KW-0547">Nucleotide-binding</keyword>
<dbReference type="HAMAP" id="MF_00044">
    <property type="entry name" value="Asp_tRNA_synth_type1"/>
    <property type="match status" value="1"/>
</dbReference>
<dbReference type="PROSITE" id="PS50862">
    <property type="entry name" value="AA_TRNA_LIGASE_II"/>
    <property type="match status" value="1"/>
</dbReference>
<evidence type="ECO:0000313" key="8">
    <source>
        <dbReference type="EMBL" id="CAL1702323.1"/>
    </source>
</evidence>
<proteinExistence type="inferred from homology"/>
<dbReference type="InterPro" id="IPR047089">
    <property type="entry name" value="Asp-tRNA-ligase_1_N"/>
</dbReference>
<organism evidence="8 9">
    <name type="scientific">Somion occarium</name>
    <dbReference type="NCBI Taxonomy" id="3059160"/>
    <lineage>
        <taxon>Eukaryota</taxon>
        <taxon>Fungi</taxon>
        <taxon>Dikarya</taxon>
        <taxon>Basidiomycota</taxon>
        <taxon>Agaricomycotina</taxon>
        <taxon>Agaricomycetes</taxon>
        <taxon>Polyporales</taxon>
        <taxon>Cerrenaceae</taxon>
        <taxon>Somion</taxon>
    </lineage>
</organism>
<keyword evidence="9" id="KW-1185">Reference proteome</keyword>
<dbReference type="InterPro" id="IPR002312">
    <property type="entry name" value="Asp/Asn-tRNA-synth_IIb"/>
</dbReference>
<keyword evidence="5" id="KW-0648">Protein biosynthesis</keyword>
<protein>
    <recommendedName>
        <fullName evidence="7">Aminoacyl-transfer RNA synthetases class-II family profile domain-containing protein</fullName>
    </recommendedName>
</protein>